<dbReference type="PANTHER" id="PTHR41339">
    <property type="entry name" value="LIPL48"/>
    <property type="match status" value="1"/>
</dbReference>
<dbReference type="RefSeq" id="WP_346751686.1">
    <property type="nucleotide sequence ID" value="NZ_JAUJEA010000003.1"/>
</dbReference>
<sequence>MKKLSYLSLLLAFAGLTIFSACKDDDDAKPAAPTATAPSSIPSVTVGGSVDITFTVNTPGGYKSASVTQSAGSATISSQPTAGDQTGSVVVSYTAGTTAGAASVTITVTDNSDQTVAQNATVNVSASPVPTISDIPETATVAAGGLLGPVTANLAAEDGLASLSVTKNGQAFGTDVTYSGETSATYDFQYQTSVEEANSTITFVFTVTDSNGDTNTATHVLTVGDLPTKDVFSSAEGTGTVTWSSDTVYVLRGFVFVNDGQVLTIEPGTVIKGQPGQGSGASALIVARGGKIMAEGTAESPIIFTGLADDLNGSVPNEENALWGGVILLGKATNNNNSIANEKSIEGLPTTDDRSLYGGSADDDNSGIMRYVSIRHGGSVIGSDNEINGLTLGSVGSGTTLENIEIFANLDDGIEFFGGTANLKNAVVSLCGDDGIDLDEGYRGKIQKVLVWHTTQTVSSSDPRGGEWDGGVGADEEAMPFGSPSMANITLVLEDDNEQEVTQKEAFLFRDNIAGGLYNSIIVGHQGAAAVEFRADKESSFDRYLADELNISNNIFYNVNGVTDGANFANLFNVKEENGTATPADVTAFETDMTTNNTFVNPGFGTGVSRFTPTASEVTSDLMTGLPTGLDDLSYKGAIDPGATDPFFKDWTLTYDAIQ</sequence>
<keyword evidence="1" id="KW-0732">Signal</keyword>
<evidence type="ECO:0000256" key="1">
    <source>
        <dbReference type="SAM" id="SignalP"/>
    </source>
</evidence>
<dbReference type="PANTHER" id="PTHR41339:SF1">
    <property type="entry name" value="SECRETED PROTEIN"/>
    <property type="match status" value="1"/>
</dbReference>
<dbReference type="PROSITE" id="PS51257">
    <property type="entry name" value="PROKAR_LIPOPROTEIN"/>
    <property type="match status" value="1"/>
</dbReference>
<evidence type="ECO:0000313" key="2">
    <source>
        <dbReference type="EMBL" id="MDN5201658.1"/>
    </source>
</evidence>
<dbReference type="Proteomes" id="UP001172082">
    <property type="component" value="Unassembled WGS sequence"/>
</dbReference>
<protein>
    <submittedName>
        <fullName evidence="2">Uncharacterized protein</fullName>
    </submittedName>
</protein>
<dbReference type="InterPro" id="IPR011050">
    <property type="entry name" value="Pectin_lyase_fold/virulence"/>
</dbReference>
<feature type="signal peptide" evidence="1">
    <location>
        <begin position="1"/>
        <end position="23"/>
    </location>
</feature>
<evidence type="ECO:0000313" key="3">
    <source>
        <dbReference type="Proteomes" id="UP001172082"/>
    </source>
</evidence>
<proteinExistence type="predicted"/>
<dbReference type="EMBL" id="JAUJEA010000003">
    <property type="protein sequence ID" value="MDN5201658.1"/>
    <property type="molecule type" value="Genomic_DNA"/>
</dbReference>
<accession>A0ABT8KMI3</accession>
<comment type="caution">
    <text evidence="2">The sequence shown here is derived from an EMBL/GenBank/DDBJ whole genome shotgun (WGS) entry which is preliminary data.</text>
</comment>
<organism evidence="2 3">
    <name type="scientific">Splendidivirga corallicola</name>
    <dbReference type="NCBI Taxonomy" id="3051826"/>
    <lineage>
        <taxon>Bacteria</taxon>
        <taxon>Pseudomonadati</taxon>
        <taxon>Bacteroidota</taxon>
        <taxon>Cytophagia</taxon>
        <taxon>Cytophagales</taxon>
        <taxon>Splendidivirgaceae</taxon>
        <taxon>Splendidivirga</taxon>
    </lineage>
</organism>
<reference evidence="2" key="1">
    <citation type="submission" date="2023-06" db="EMBL/GenBank/DDBJ databases">
        <title>Genomic of Parafulvivirga corallium.</title>
        <authorList>
            <person name="Wang G."/>
        </authorList>
    </citation>
    <scope>NUCLEOTIDE SEQUENCE</scope>
    <source>
        <strain evidence="2">BMA10</strain>
    </source>
</reference>
<keyword evidence="3" id="KW-1185">Reference proteome</keyword>
<gene>
    <name evidence="2" type="ORF">QQ008_09805</name>
</gene>
<feature type="chain" id="PRO_5046665955" evidence="1">
    <location>
        <begin position="24"/>
        <end position="659"/>
    </location>
</feature>
<dbReference type="SUPFAM" id="SSF51126">
    <property type="entry name" value="Pectin lyase-like"/>
    <property type="match status" value="1"/>
</dbReference>
<name>A0ABT8KMI3_9BACT</name>